<evidence type="ECO:0000313" key="2">
    <source>
        <dbReference type="Proteomes" id="UP001145742"/>
    </source>
</evidence>
<dbReference type="EMBL" id="WHWB01033935">
    <property type="protein sequence ID" value="KAJ7415611.1"/>
    <property type="molecule type" value="Genomic_DNA"/>
</dbReference>
<protein>
    <submittedName>
        <fullName evidence="1">Uncharacterized protein</fullName>
    </submittedName>
</protein>
<name>A0ABQ9DAI0_9PASS</name>
<evidence type="ECO:0000313" key="1">
    <source>
        <dbReference type="EMBL" id="KAJ7415611.1"/>
    </source>
</evidence>
<comment type="caution">
    <text evidence="1">The sequence shown here is derived from an EMBL/GenBank/DDBJ whole genome shotgun (WGS) entry which is preliminary data.</text>
</comment>
<proteinExistence type="predicted"/>
<gene>
    <name evidence="1" type="ORF">WISP_77261</name>
</gene>
<keyword evidence="2" id="KW-1185">Reference proteome</keyword>
<sequence>MGREGCGQWLEDVSKGQGSLVAPQSHGCLTPQGSYPDRVTQQQGRTLSSIRIGTSDLSCISQVGNMGTDPGLGDAWTQFSQTKPEVKFGSVSTRFNQLNMCLHSPTNTKSNPKVVTGMKCQTGPVTEVLLRVLQDAVTPPASLLRMGL</sequence>
<reference evidence="1" key="1">
    <citation type="submission" date="2019-10" db="EMBL/GenBank/DDBJ databases">
        <authorList>
            <person name="Soares A.E.R."/>
            <person name="Aleixo A."/>
            <person name="Schneider P."/>
            <person name="Miyaki C.Y."/>
            <person name="Schneider M.P."/>
            <person name="Mello C."/>
            <person name="Vasconcelos A.T.R."/>
        </authorList>
    </citation>
    <scope>NUCLEOTIDE SEQUENCE</scope>
    <source>
        <tissue evidence="1">Muscle</tissue>
    </source>
</reference>
<dbReference type="Proteomes" id="UP001145742">
    <property type="component" value="Unassembled WGS sequence"/>
</dbReference>
<organism evidence="1 2">
    <name type="scientific">Willisornis vidua</name>
    <name type="common">Xingu scale-backed antbird</name>
    <dbReference type="NCBI Taxonomy" id="1566151"/>
    <lineage>
        <taxon>Eukaryota</taxon>
        <taxon>Metazoa</taxon>
        <taxon>Chordata</taxon>
        <taxon>Craniata</taxon>
        <taxon>Vertebrata</taxon>
        <taxon>Euteleostomi</taxon>
        <taxon>Archelosauria</taxon>
        <taxon>Archosauria</taxon>
        <taxon>Dinosauria</taxon>
        <taxon>Saurischia</taxon>
        <taxon>Theropoda</taxon>
        <taxon>Coelurosauria</taxon>
        <taxon>Aves</taxon>
        <taxon>Neognathae</taxon>
        <taxon>Neoaves</taxon>
        <taxon>Telluraves</taxon>
        <taxon>Australaves</taxon>
        <taxon>Passeriformes</taxon>
        <taxon>Thamnophilidae</taxon>
        <taxon>Willisornis</taxon>
    </lineage>
</organism>
<accession>A0ABQ9DAI0</accession>